<sequence length="41" mass="4521">MKLLTSLNNTIHGVVLTNVSLNDFIIDVKFTDDDNAPYGLV</sequence>
<dbReference type="EMBL" id="CAJOBI010080694">
    <property type="protein sequence ID" value="CAF4497359.1"/>
    <property type="molecule type" value="Genomic_DNA"/>
</dbReference>
<gene>
    <name evidence="1" type="ORF">SMN809_LOCUS34759</name>
</gene>
<evidence type="ECO:0000313" key="1">
    <source>
        <dbReference type="EMBL" id="CAF4497359.1"/>
    </source>
</evidence>
<reference evidence="1" key="1">
    <citation type="submission" date="2021-02" db="EMBL/GenBank/DDBJ databases">
        <authorList>
            <person name="Nowell W R."/>
        </authorList>
    </citation>
    <scope>NUCLEOTIDE SEQUENCE</scope>
</reference>
<protein>
    <submittedName>
        <fullName evidence="1">Uncharacterized protein</fullName>
    </submittedName>
</protein>
<accession>A0A8S2XHV7</accession>
<organism evidence="1 2">
    <name type="scientific">Rotaria magnacalcarata</name>
    <dbReference type="NCBI Taxonomy" id="392030"/>
    <lineage>
        <taxon>Eukaryota</taxon>
        <taxon>Metazoa</taxon>
        <taxon>Spiralia</taxon>
        <taxon>Gnathifera</taxon>
        <taxon>Rotifera</taxon>
        <taxon>Eurotatoria</taxon>
        <taxon>Bdelloidea</taxon>
        <taxon>Philodinida</taxon>
        <taxon>Philodinidae</taxon>
        <taxon>Rotaria</taxon>
    </lineage>
</organism>
<dbReference type="Proteomes" id="UP000676336">
    <property type="component" value="Unassembled WGS sequence"/>
</dbReference>
<name>A0A8S2XHV7_9BILA</name>
<evidence type="ECO:0000313" key="2">
    <source>
        <dbReference type="Proteomes" id="UP000676336"/>
    </source>
</evidence>
<feature type="non-terminal residue" evidence="1">
    <location>
        <position position="41"/>
    </location>
</feature>
<dbReference type="AlphaFoldDB" id="A0A8S2XHV7"/>
<proteinExistence type="predicted"/>
<comment type="caution">
    <text evidence="1">The sequence shown here is derived from an EMBL/GenBank/DDBJ whole genome shotgun (WGS) entry which is preliminary data.</text>
</comment>